<name>A4U186_9PROT</name>
<reference evidence="3" key="1">
    <citation type="journal article" date="2007" name="J. Bacteriol.">
        <title>Comparative genome analysis of four magnetotactic bacteria reveals a complex set of group-specific genes implicated in magnetosome biomineralization and function.</title>
        <authorList>
            <person name="Richter M."/>
            <person name="Kube M."/>
            <person name="Bazylinski D.A."/>
            <person name="Lombardot T."/>
            <person name="Gloeckner F.O."/>
            <person name="Reinhardt R."/>
            <person name="Schueler D."/>
        </authorList>
    </citation>
    <scope>NUCLEOTIDE SEQUENCE</scope>
    <source>
        <strain evidence="3">MSR-1</strain>
    </source>
</reference>
<dbReference type="AlphaFoldDB" id="A4U186"/>
<evidence type="ECO:0000256" key="1">
    <source>
        <dbReference type="ARBA" id="ARBA00007430"/>
    </source>
</evidence>
<dbReference type="EMBL" id="CU459003">
    <property type="protein sequence ID" value="CAM76643.1"/>
    <property type="molecule type" value="Genomic_DNA"/>
</dbReference>
<dbReference type="SUPFAM" id="SSF51735">
    <property type="entry name" value="NAD(P)-binding Rossmann-fold domains"/>
    <property type="match status" value="1"/>
</dbReference>
<accession>A4U186</accession>
<comment type="similarity">
    <text evidence="1">Belongs to the polysaccharide synthase family.</text>
</comment>
<dbReference type="RefSeq" id="WP_106003055.1">
    <property type="nucleotide sequence ID" value="NZ_CP027527.1"/>
</dbReference>
<dbReference type="PANTHER" id="PTHR43318">
    <property type="entry name" value="UDP-N-ACETYLGLUCOSAMINE 4,6-DEHYDRATASE"/>
    <property type="match status" value="1"/>
</dbReference>
<protein>
    <submittedName>
        <fullName evidence="3">Nucleoside-diphosphate sugar epimerases</fullName>
    </submittedName>
</protein>
<dbReference type="InterPro" id="IPR036291">
    <property type="entry name" value="NAD(P)-bd_dom_sf"/>
</dbReference>
<organism evidence="3">
    <name type="scientific">Magnetospirillum gryphiswaldense</name>
    <dbReference type="NCBI Taxonomy" id="55518"/>
    <lineage>
        <taxon>Bacteria</taxon>
        <taxon>Pseudomonadati</taxon>
        <taxon>Pseudomonadota</taxon>
        <taxon>Alphaproteobacteria</taxon>
        <taxon>Rhodospirillales</taxon>
        <taxon>Rhodospirillaceae</taxon>
        <taxon>Magnetospirillum</taxon>
    </lineage>
</organism>
<sequence length="400" mass="44591">MTVHFDVSDSLLARILGRSKSLFAADIGTYSAQIASAVAGRRILVVGAAGSIGGAFVKQLVQYRPAGLHLVDLNENSLVELVRDLRSGDYFVPADFQTVAVDFGSIEFLRFLESCGGHDVFVNFSAMKHVRSERDVFSLSRMIDVNVRALDDYLAHATGRLQRAFSVSTDKSVRPVNLMGATKNLMERVLFSYGDTLTTTSARFANVAFSAGSLLEGFEQRLQKNQPLAAPSDTRRYFISHEEAGQLCLLSCFLGENREVFFPKMTADEDLMSFMDIAVAFLHHHGWKPLPCADDAQARAMIGQHSGLWPCVFLPSDTTGEKPFEEFHRVDDIVDMNRFTELAVVREASPDRRIIDEFLAETARLRQQSHWSKSELAATIHKAVPELEHVELGRNLDQKM</sequence>
<feature type="domain" description="Polysaccharide biosynthesis protein CapD-like" evidence="2">
    <location>
        <begin position="43"/>
        <end position="289"/>
    </location>
</feature>
<gene>
    <name evidence="3" type="ORF">MGR_1173</name>
</gene>
<dbReference type="Pfam" id="PF02719">
    <property type="entry name" value="Polysacc_synt_2"/>
    <property type="match status" value="1"/>
</dbReference>
<dbReference type="InterPro" id="IPR003869">
    <property type="entry name" value="Polysac_CapD-like"/>
</dbReference>
<proteinExistence type="inferred from homology"/>
<evidence type="ECO:0000259" key="2">
    <source>
        <dbReference type="Pfam" id="PF02719"/>
    </source>
</evidence>
<dbReference type="InterPro" id="IPR051203">
    <property type="entry name" value="Polysaccharide_Synthase-Rel"/>
</dbReference>
<dbReference type="Gene3D" id="3.40.50.720">
    <property type="entry name" value="NAD(P)-binding Rossmann-like Domain"/>
    <property type="match status" value="2"/>
</dbReference>
<evidence type="ECO:0000313" key="3">
    <source>
        <dbReference type="EMBL" id="CAM76643.1"/>
    </source>
</evidence>
<dbReference type="PANTHER" id="PTHR43318:SF1">
    <property type="entry name" value="POLYSACCHARIDE BIOSYNTHESIS PROTEIN EPSC-RELATED"/>
    <property type="match status" value="1"/>
</dbReference>